<evidence type="ECO:0000256" key="7">
    <source>
        <dbReference type="ARBA" id="ARBA00023315"/>
    </source>
</evidence>
<feature type="transmembrane region" description="Helical" evidence="8">
    <location>
        <begin position="7"/>
        <end position="28"/>
    </location>
</feature>
<evidence type="ECO:0000313" key="11">
    <source>
        <dbReference type="Proteomes" id="UP000014113"/>
    </source>
</evidence>
<dbReference type="CDD" id="cd01840">
    <property type="entry name" value="SGNH_hydrolase_yrhL_like"/>
    <property type="match status" value="1"/>
</dbReference>
<feature type="transmembrane region" description="Helical" evidence="8">
    <location>
        <begin position="76"/>
        <end position="94"/>
    </location>
</feature>
<evidence type="ECO:0000256" key="8">
    <source>
        <dbReference type="SAM" id="Phobius"/>
    </source>
</evidence>
<comment type="caution">
    <text evidence="10">The sequence shown here is derived from an EMBL/GenBank/DDBJ whole genome shotgun (WGS) entry which is preliminary data.</text>
</comment>
<name>S0KFC9_9ENTE</name>
<feature type="transmembrane region" description="Helical" evidence="8">
    <location>
        <begin position="327"/>
        <end position="349"/>
    </location>
</feature>
<feature type="transmembrane region" description="Helical" evidence="8">
    <location>
        <begin position="146"/>
        <end position="163"/>
    </location>
</feature>
<feature type="transmembrane region" description="Helical" evidence="8">
    <location>
        <begin position="233"/>
        <end position="253"/>
    </location>
</feature>
<dbReference type="eggNOG" id="COG1835">
    <property type="taxonomic scope" value="Bacteria"/>
</dbReference>
<dbReference type="InterPro" id="IPR050879">
    <property type="entry name" value="Acyltransferase_3"/>
</dbReference>
<dbReference type="PANTHER" id="PTHR23028">
    <property type="entry name" value="ACETYLTRANSFERASE"/>
    <property type="match status" value="1"/>
</dbReference>
<dbReference type="RefSeq" id="WP_016183951.1">
    <property type="nucleotide sequence ID" value="NZ_JXKI01000003.1"/>
</dbReference>
<accession>S0KFC9</accession>
<evidence type="ECO:0000256" key="4">
    <source>
        <dbReference type="ARBA" id="ARBA00022692"/>
    </source>
</evidence>
<dbReference type="GO" id="GO:0005886">
    <property type="term" value="C:plasma membrane"/>
    <property type="evidence" value="ECO:0007669"/>
    <property type="project" value="UniProtKB-SubCell"/>
</dbReference>
<keyword evidence="6 8" id="KW-0472">Membrane</keyword>
<keyword evidence="5 8" id="KW-1133">Transmembrane helix</keyword>
<feature type="transmembrane region" description="Helical" evidence="8">
    <location>
        <begin position="170"/>
        <end position="189"/>
    </location>
</feature>
<dbReference type="OrthoDB" id="9796461at2"/>
<feature type="domain" description="Acyltransferase 3" evidence="9">
    <location>
        <begin position="9"/>
        <end position="342"/>
    </location>
</feature>
<dbReference type="GO" id="GO:0016747">
    <property type="term" value="F:acyltransferase activity, transferring groups other than amino-acyl groups"/>
    <property type="evidence" value="ECO:0007669"/>
    <property type="project" value="InterPro"/>
</dbReference>
<proteinExistence type="predicted"/>
<dbReference type="PANTHER" id="PTHR23028:SF53">
    <property type="entry name" value="ACYL_TRANSF_3 DOMAIN-CONTAINING PROTEIN"/>
    <property type="match status" value="1"/>
</dbReference>
<dbReference type="EMBL" id="ASWJ01000006">
    <property type="protein sequence ID" value="EOW84038.1"/>
    <property type="molecule type" value="Genomic_DNA"/>
</dbReference>
<dbReference type="AlphaFoldDB" id="S0KFC9"/>
<keyword evidence="4 8" id="KW-0812">Transmembrane</keyword>
<dbReference type="InterPro" id="IPR036514">
    <property type="entry name" value="SGNH_hydro_sf"/>
</dbReference>
<evidence type="ECO:0000259" key="9">
    <source>
        <dbReference type="Pfam" id="PF01757"/>
    </source>
</evidence>
<evidence type="ECO:0000256" key="2">
    <source>
        <dbReference type="ARBA" id="ARBA00022475"/>
    </source>
</evidence>
<evidence type="ECO:0000256" key="1">
    <source>
        <dbReference type="ARBA" id="ARBA00004651"/>
    </source>
</evidence>
<dbReference type="SUPFAM" id="SSF52266">
    <property type="entry name" value="SGNH hydrolase"/>
    <property type="match status" value="1"/>
</dbReference>
<evidence type="ECO:0000313" key="10">
    <source>
        <dbReference type="EMBL" id="EOW84038.1"/>
    </source>
</evidence>
<comment type="subcellular location">
    <subcellularLocation>
        <location evidence="1">Cell membrane</location>
        <topology evidence="1">Multi-pass membrane protein</topology>
    </subcellularLocation>
</comment>
<dbReference type="STRING" id="1121865.OMW_01842"/>
<gene>
    <name evidence="10" type="ORF">I568_01485</name>
</gene>
<keyword evidence="3" id="KW-0808">Transferase</keyword>
<protein>
    <recommendedName>
        <fullName evidence="9">Acyltransferase 3 domain-containing protein</fullName>
    </recommendedName>
</protein>
<organism evidence="10 11">
    <name type="scientific">Enterococcus columbae DSM 7374 = ATCC 51263</name>
    <dbReference type="NCBI Taxonomy" id="1121865"/>
    <lineage>
        <taxon>Bacteria</taxon>
        <taxon>Bacillati</taxon>
        <taxon>Bacillota</taxon>
        <taxon>Bacilli</taxon>
        <taxon>Lactobacillales</taxon>
        <taxon>Enterococcaceae</taxon>
        <taxon>Enterococcus</taxon>
    </lineage>
</organism>
<dbReference type="Proteomes" id="UP000014113">
    <property type="component" value="Unassembled WGS sequence"/>
</dbReference>
<feature type="transmembrane region" description="Helical" evidence="8">
    <location>
        <begin position="201"/>
        <end position="221"/>
    </location>
</feature>
<dbReference type="Gene3D" id="3.40.50.1110">
    <property type="entry name" value="SGNH hydrolase"/>
    <property type="match status" value="1"/>
</dbReference>
<keyword evidence="2" id="KW-1003">Cell membrane</keyword>
<feature type="transmembrane region" description="Helical" evidence="8">
    <location>
        <begin position="259"/>
        <end position="280"/>
    </location>
</feature>
<dbReference type="PATRIC" id="fig|1121865.3.peg.1786"/>
<evidence type="ECO:0000256" key="5">
    <source>
        <dbReference type="ARBA" id="ARBA00022989"/>
    </source>
</evidence>
<evidence type="ECO:0000256" key="3">
    <source>
        <dbReference type="ARBA" id="ARBA00022679"/>
    </source>
</evidence>
<reference evidence="10 11" key="1">
    <citation type="submission" date="2013-03" db="EMBL/GenBank/DDBJ databases">
        <title>The Genome Sequence of Enterococcus columbae ATCC_51263 (PacBio/Illumina hybrid assembly).</title>
        <authorList>
            <consortium name="The Broad Institute Genomics Platform"/>
            <consortium name="The Broad Institute Genome Sequencing Center for Infectious Disease"/>
            <person name="Earl A."/>
            <person name="Russ C."/>
            <person name="Gilmore M."/>
            <person name="Surin D."/>
            <person name="Walker B."/>
            <person name="Young S."/>
            <person name="Zeng Q."/>
            <person name="Gargeya S."/>
            <person name="Fitzgerald M."/>
            <person name="Haas B."/>
            <person name="Abouelleil A."/>
            <person name="Allen A.W."/>
            <person name="Alvarado L."/>
            <person name="Arachchi H.M."/>
            <person name="Berlin A.M."/>
            <person name="Chapman S.B."/>
            <person name="Gainer-Dewar J."/>
            <person name="Goldberg J."/>
            <person name="Griggs A."/>
            <person name="Gujja S."/>
            <person name="Hansen M."/>
            <person name="Howarth C."/>
            <person name="Imamovic A."/>
            <person name="Ireland A."/>
            <person name="Larimer J."/>
            <person name="McCowan C."/>
            <person name="Murphy C."/>
            <person name="Pearson M."/>
            <person name="Poon T.W."/>
            <person name="Priest M."/>
            <person name="Roberts A."/>
            <person name="Saif S."/>
            <person name="Shea T."/>
            <person name="Sisk P."/>
            <person name="Sykes S."/>
            <person name="Wortman J."/>
            <person name="Nusbaum C."/>
            <person name="Birren B."/>
        </authorList>
    </citation>
    <scope>NUCLEOTIDE SEQUENCE [LARGE SCALE GENOMIC DNA]</scope>
    <source>
        <strain evidence="10 11">ATCC 51263</strain>
    </source>
</reference>
<feature type="transmembrane region" description="Helical" evidence="8">
    <location>
        <begin position="380"/>
        <end position="398"/>
    </location>
</feature>
<dbReference type="InterPro" id="IPR002656">
    <property type="entry name" value="Acyl_transf_3_dom"/>
</dbReference>
<sequence length="612" mass="70151">MRFKHRYITGFDGIRTLAVLGVIFYHLFPNTIKGGYLGVPVFFVISGYLIVDILRQEYEEKQTIQLKQFYYRRMKRLYPALIALLLLASTYITLFQRQLLNNLRGVFFSSLLYINNYWQIEHRLSYFDRFHNENPFTHLWSLSVEGQNYLILPLILIVLYRLTKKRQWMASFFLGGSVLSAIWMAVQYRPGMDPTAIYDGTFSRLFSIWLGAALAMVWPSNKLKEAISSQAKQILDISGIISLVLILLSFLMLGAQSSFLYYGGMFLVSLCATVLVASVAHPGSNLNHWLTNPVFDYIGKRSYGIYLYQFPIMIFYESAVKQITNHLWLHTIIELILILAISECSYRLIEEPLRRFDYSQTKAKLATWFKLPILSMEKPWLIPALIVCFIGFIGILIAPSNTKTADQQAFEQQLTENKKKADATKSTEQADSNTQLSADTLEGKYQLTTQQIALAKELSITAVGDSVMLGSVEELKEIFPKIIVDADVGRQLYSGAEVIQKLKDEKLLSKNLIIALGTNGVYSEENFDQMMQLIGKKRQVYLVNTYVPTQRWQDDVNRFLAKKAKEYSNITLINWHHLAEKHEAWFEADNVHLKPDGQIGYTSLIAQTVLGK</sequence>
<feature type="transmembrane region" description="Helical" evidence="8">
    <location>
        <begin position="34"/>
        <end position="55"/>
    </location>
</feature>
<dbReference type="Pfam" id="PF01757">
    <property type="entry name" value="Acyl_transf_3"/>
    <property type="match status" value="1"/>
</dbReference>
<keyword evidence="7" id="KW-0012">Acyltransferase</keyword>
<dbReference type="GO" id="GO:0009103">
    <property type="term" value="P:lipopolysaccharide biosynthetic process"/>
    <property type="evidence" value="ECO:0007669"/>
    <property type="project" value="TreeGrafter"/>
</dbReference>
<evidence type="ECO:0000256" key="6">
    <source>
        <dbReference type="ARBA" id="ARBA00023136"/>
    </source>
</evidence>
<keyword evidence="11" id="KW-1185">Reference proteome</keyword>